<dbReference type="Proteomes" id="UP000075230">
    <property type="component" value="Unassembled WGS sequence"/>
</dbReference>
<dbReference type="AlphaFoldDB" id="A0A146FN09"/>
<proteinExistence type="predicted"/>
<name>A0A146FN09_ASPKA</name>
<reference evidence="2" key="2">
    <citation type="submission" date="2016-02" db="EMBL/GenBank/DDBJ databases">
        <title>Genome sequencing of Aspergillus luchuensis NBRC 4314.</title>
        <authorList>
            <person name="Yamada O."/>
        </authorList>
    </citation>
    <scope>NUCLEOTIDE SEQUENCE [LARGE SCALE GENOMIC DNA]</scope>
    <source>
        <strain evidence="2">RIB 2604</strain>
    </source>
</reference>
<gene>
    <name evidence="1" type="ORF">RIB2604_02101910</name>
</gene>
<sequence length="52" mass="5617">MLIDVTDSVAECIEALARDVGRDADKELPGRRALGLETFPACATRRSVESIV</sequence>
<evidence type="ECO:0000313" key="1">
    <source>
        <dbReference type="EMBL" id="GAT26513.1"/>
    </source>
</evidence>
<protein>
    <submittedName>
        <fullName evidence="1">Oxidoreductase, short chain dehydrogenase/reductase family</fullName>
    </submittedName>
</protein>
<evidence type="ECO:0000313" key="2">
    <source>
        <dbReference type="Proteomes" id="UP000075230"/>
    </source>
</evidence>
<reference evidence="1 2" key="1">
    <citation type="journal article" date="2016" name="DNA Res.">
        <title>Genome sequence of Aspergillus luchuensis NBRC 4314.</title>
        <authorList>
            <person name="Yamada O."/>
            <person name="Machida M."/>
            <person name="Hosoyama A."/>
            <person name="Goto M."/>
            <person name="Takahashi T."/>
            <person name="Futagami T."/>
            <person name="Yamagata Y."/>
            <person name="Takeuchi M."/>
            <person name="Kobayashi T."/>
            <person name="Koike H."/>
            <person name="Abe K."/>
            <person name="Asai K."/>
            <person name="Arita M."/>
            <person name="Fujita N."/>
            <person name="Fukuda K."/>
            <person name="Higa K."/>
            <person name="Horikawa H."/>
            <person name="Ishikawa T."/>
            <person name="Jinno K."/>
            <person name="Kato Y."/>
            <person name="Kirimura K."/>
            <person name="Mizutani O."/>
            <person name="Nakasone K."/>
            <person name="Sano M."/>
            <person name="Shiraishi Y."/>
            <person name="Tsukahara M."/>
            <person name="Gomi K."/>
        </authorList>
    </citation>
    <scope>NUCLEOTIDE SEQUENCE [LARGE SCALE GENOMIC DNA]</scope>
    <source>
        <strain evidence="1 2">RIB 2604</strain>
    </source>
</reference>
<comment type="caution">
    <text evidence="1">The sequence shown here is derived from an EMBL/GenBank/DDBJ whole genome shotgun (WGS) entry which is preliminary data.</text>
</comment>
<accession>A0A146FN09</accession>
<dbReference type="EMBL" id="BCWF01000021">
    <property type="protein sequence ID" value="GAT26513.1"/>
    <property type="molecule type" value="Genomic_DNA"/>
</dbReference>
<organism evidence="1 2">
    <name type="scientific">Aspergillus kawachii</name>
    <name type="common">White koji mold</name>
    <name type="synonym">Aspergillus awamori var. kawachi</name>
    <dbReference type="NCBI Taxonomy" id="1069201"/>
    <lineage>
        <taxon>Eukaryota</taxon>
        <taxon>Fungi</taxon>
        <taxon>Dikarya</taxon>
        <taxon>Ascomycota</taxon>
        <taxon>Pezizomycotina</taxon>
        <taxon>Eurotiomycetes</taxon>
        <taxon>Eurotiomycetidae</taxon>
        <taxon>Eurotiales</taxon>
        <taxon>Aspergillaceae</taxon>
        <taxon>Aspergillus</taxon>
        <taxon>Aspergillus subgen. Circumdati</taxon>
    </lineage>
</organism>